<dbReference type="PROSITE" id="PS50808">
    <property type="entry name" value="ZF_BED"/>
    <property type="match status" value="1"/>
</dbReference>
<evidence type="ECO:0000313" key="8">
    <source>
        <dbReference type="Proteomes" id="UP000694388"/>
    </source>
</evidence>
<dbReference type="InterPro" id="IPR052865">
    <property type="entry name" value="Zinc_finger_BED"/>
</dbReference>
<dbReference type="GeneTree" id="ENSGT01000000222093"/>
<dbReference type="Ensembl" id="ENSEBUT00000020990.1">
    <property type="protein sequence ID" value="ENSEBUP00000020414.1"/>
    <property type="gene ID" value="ENSEBUG00000012662.1"/>
</dbReference>
<dbReference type="AlphaFoldDB" id="A0A8C4QTN3"/>
<dbReference type="InterPro" id="IPR012337">
    <property type="entry name" value="RNaseH-like_sf"/>
</dbReference>
<feature type="compositionally biased region" description="Basic and acidic residues" evidence="5">
    <location>
        <begin position="622"/>
        <end position="643"/>
    </location>
</feature>
<evidence type="ECO:0000256" key="2">
    <source>
        <dbReference type="ARBA" id="ARBA00022771"/>
    </source>
</evidence>
<evidence type="ECO:0000256" key="4">
    <source>
        <dbReference type="PROSITE-ProRule" id="PRU00027"/>
    </source>
</evidence>
<dbReference type="GO" id="GO:0005634">
    <property type="term" value="C:nucleus"/>
    <property type="evidence" value="ECO:0007669"/>
    <property type="project" value="TreeGrafter"/>
</dbReference>
<feature type="region of interest" description="Disordered" evidence="5">
    <location>
        <begin position="165"/>
        <end position="208"/>
    </location>
</feature>
<keyword evidence="8" id="KW-1185">Reference proteome</keyword>
<evidence type="ECO:0000313" key="7">
    <source>
        <dbReference type="Ensembl" id="ENSEBUP00000020414.1"/>
    </source>
</evidence>
<evidence type="ECO:0000256" key="5">
    <source>
        <dbReference type="SAM" id="MobiDB-lite"/>
    </source>
</evidence>
<keyword evidence="1" id="KW-0479">Metal-binding</keyword>
<dbReference type="SUPFAM" id="SSF57667">
    <property type="entry name" value="beta-beta-alpha zinc fingers"/>
    <property type="match status" value="1"/>
</dbReference>
<evidence type="ECO:0000256" key="1">
    <source>
        <dbReference type="ARBA" id="ARBA00022723"/>
    </source>
</evidence>
<protein>
    <recommendedName>
        <fullName evidence="6">BED-type domain-containing protein</fullName>
    </recommendedName>
</protein>
<reference evidence="7" key="2">
    <citation type="submission" date="2025-09" db="UniProtKB">
        <authorList>
            <consortium name="Ensembl"/>
        </authorList>
    </citation>
    <scope>IDENTIFICATION</scope>
</reference>
<name>A0A8C4QTN3_EPTBU</name>
<keyword evidence="3" id="KW-0862">Zinc</keyword>
<sequence>MGRYSQIWHYFGVCEEQPTRAVCNFCGVKVSRGGRKVSDFTTTNLIRHLLQHHKAAYEEYRQRQHGHKLQRESQATLYEQLYSDTRLTYNQSYLPLEPWEYGMLSSNCDVGESSTEICNDQPASDGVSGSSNQDAGPTNLSMVAFESGPHHLSLATATGCGITGRTQLTSPSDEKAAKPTLKRSYSEVSQEYLGEEDEDDEVEGEPGHDDTAVVVTAALPSWLIDRKVIEMLALDWRPLTAVADVGFRRLLSQLQRGYRPCGEAHFRERVLPEVCIGLRRKLQSSLRNAAIVCLTGAVQPLTPCGSGLIMLFGHWLDSHSRRCHGLLRVLPSTARPATLAKQLQRLVIEWGLEAPFTARPGPLLARGIPNLEEAAKMAGLPSAACFLQALTTMIYEGALQRATVHHLWETIGVSLEGFSSPSMLNRDLKHWHGLVKALHEARRNAESGFEEPDTDCTKLLKPAHLTLIDELIDVLESAEMIALELGKPDATLGSTLPLMRVFRRFLETSTDERNNDMNSANELYDITGVRRNMLVLIDNWLAEAENRRDTVLATVVDPRFKATFFSSDEVAQKACRWLAEEAAVAVAQGAATLSTGDSVGSVERHDAADNIEEEFGEDSNEENGKEGAEGHDGLWSRTQERDSAGGSPKFWHLFDTIGKELQRSPGARLALSPQEEAHLYLLEPLLNRCRSPFAWWHHSGRRFPQLRALAQRLLTAPACCPQPDGRIACSAAVGDADTASALLFIRHNLPNVNFDY</sequence>
<reference evidence="7" key="1">
    <citation type="submission" date="2025-08" db="UniProtKB">
        <authorList>
            <consortium name="Ensembl"/>
        </authorList>
    </citation>
    <scope>IDENTIFICATION</scope>
</reference>
<feature type="domain" description="BED-type" evidence="6">
    <location>
        <begin position="2"/>
        <end position="60"/>
    </location>
</feature>
<dbReference type="InterPro" id="IPR036236">
    <property type="entry name" value="Znf_C2H2_sf"/>
</dbReference>
<dbReference type="SUPFAM" id="SSF53098">
    <property type="entry name" value="Ribonuclease H-like"/>
    <property type="match status" value="1"/>
</dbReference>
<dbReference type="PANTHER" id="PTHR47241">
    <property type="entry name" value="FINGER PROTEIN, PUTATIVE-RELATED"/>
    <property type="match status" value="1"/>
</dbReference>
<evidence type="ECO:0000259" key="6">
    <source>
        <dbReference type="PROSITE" id="PS50808"/>
    </source>
</evidence>
<accession>A0A8C4QTN3</accession>
<dbReference type="Proteomes" id="UP000694388">
    <property type="component" value="Unplaced"/>
</dbReference>
<dbReference type="GO" id="GO:0008270">
    <property type="term" value="F:zinc ion binding"/>
    <property type="evidence" value="ECO:0007669"/>
    <property type="project" value="UniProtKB-KW"/>
</dbReference>
<dbReference type="PANTHER" id="PTHR47241:SF1">
    <property type="entry name" value="BED-TYPE DOMAIN-CONTAINING PROTEIN"/>
    <property type="match status" value="1"/>
</dbReference>
<feature type="compositionally biased region" description="Acidic residues" evidence="5">
    <location>
        <begin position="193"/>
        <end position="204"/>
    </location>
</feature>
<keyword evidence="2 4" id="KW-0863">Zinc-finger</keyword>
<proteinExistence type="predicted"/>
<feature type="region of interest" description="Disordered" evidence="5">
    <location>
        <begin position="613"/>
        <end position="646"/>
    </location>
</feature>
<organism evidence="7 8">
    <name type="scientific">Eptatretus burgeri</name>
    <name type="common">Inshore hagfish</name>
    <dbReference type="NCBI Taxonomy" id="7764"/>
    <lineage>
        <taxon>Eukaryota</taxon>
        <taxon>Metazoa</taxon>
        <taxon>Chordata</taxon>
        <taxon>Craniata</taxon>
        <taxon>Vertebrata</taxon>
        <taxon>Cyclostomata</taxon>
        <taxon>Myxini</taxon>
        <taxon>Myxiniformes</taxon>
        <taxon>Myxinidae</taxon>
        <taxon>Eptatretinae</taxon>
        <taxon>Eptatretus</taxon>
    </lineage>
</organism>
<dbReference type="SMART" id="SM00614">
    <property type="entry name" value="ZnF_BED"/>
    <property type="match status" value="1"/>
</dbReference>
<feature type="region of interest" description="Disordered" evidence="5">
    <location>
        <begin position="114"/>
        <end position="138"/>
    </location>
</feature>
<dbReference type="Pfam" id="PF02892">
    <property type="entry name" value="zf-BED"/>
    <property type="match status" value="1"/>
</dbReference>
<dbReference type="InterPro" id="IPR003656">
    <property type="entry name" value="Znf_BED"/>
</dbReference>
<dbReference type="GO" id="GO:0003677">
    <property type="term" value="F:DNA binding"/>
    <property type="evidence" value="ECO:0007669"/>
    <property type="project" value="InterPro"/>
</dbReference>
<evidence type="ECO:0000256" key="3">
    <source>
        <dbReference type="ARBA" id="ARBA00022833"/>
    </source>
</evidence>